<sequence length="228" mass="26314">MLKRRSVILKPKFLIVKLTLLFMFLVVSVMPVTADAASKEKKSSHKQCLTPSVIELKDTFRKLWSDHVIWTKNYIVSAFANSEDKEKVLARLLQNQQEIGNVYKPYYGEAVGDKLAQLLREHILIAGKVVAAVLSNNQTDLEKYNKEWYDNADDIAKFLSAQNPKYSYEQLKEMFHEHLELITDDVTARVKKDWDAEIVAFDKGLEHMIMFGDLLTEGIVKQFPDKFN</sequence>
<evidence type="ECO:0000313" key="2">
    <source>
        <dbReference type="Proteomes" id="UP000054709"/>
    </source>
</evidence>
<name>A0A0W1ARV7_9BACL</name>
<accession>A0A0W1ARV7</accession>
<gene>
    <name evidence="1" type="ORF">UQ64_28245</name>
</gene>
<reference evidence="1 2" key="1">
    <citation type="journal article" date="2015" name="Int. Biodeterior. Biodegradation">
        <title>Physiological and genetic screening methods for the isolation of methyl tert-butyl ether-degrading bacteria for bioremediation purposes.</title>
        <authorList>
            <person name="Guisado I.M."/>
            <person name="Purswani J."/>
            <person name="Gonzalez Lopez J."/>
            <person name="Pozo C."/>
        </authorList>
    </citation>
    <scope>NUCLEOTIDE SEQUENCE [LARGE SCALE GENOMIC DNA]</scope>
    <source>
        <strain evidence="1 2">SH7</strain>
    </source>
</reference>
<evidence type="ECO:0000313" key="1">
    <source>
        <dbReference type="EMBL" id="KTD84054.1"/>
    </source>
</evidence>
<proteinExistence type="predicted"/>
<protein>
    <submittedName>
        <fullName evidence="1">Glycosyltransferase</fullName>
    </submittedName>
</protein>
<dbReference type="Proteomes" id="UP000054709">
    <property type="component" value="Unassembled WGS sequence"/>
</dbReference>
<organism evidence="1 2">
    <name type="scientific">Paenibacillus etheri</name>
    <dbReference type="NCBI Taxonomy" id="1306852"/>
    <lineage>
        <taxon>Bacteria</taxon>
        <taxon>Bacillati</taxon>
        <taxon>Bacillota</taxon>
        <taxon>Bacilli</taxon>
        <taxon>Bacillales</taxon>
        <taxon>Paenibacillaceae</taxon>
        <taxon>Paenibacillus</taxon>
    </lineage>
</organism>
<comment type="caution">
    <text evidence="1">The sequence shown here is derived from an EMBL/GenBank/DDBJ whole genome shotgun (WGS) entry which is preliminary data.</text>
</comment>
<dbReference type="EMBL" id="LCZJ02000037">
    <property type="protein sequence ID" value="KTD84054.1"/>
    <property type="molecule type" value="Genomic_DNA"/>
</dbReference>
<keyword evidence="2" id="KW-1185">Reference proteome</keyword>
<dbReference type="AlphaFoldDB" id="A0A0W1ARV7"/>
<dbReference type="GO" id="GO:0016740">
    <property type="term" value="F:transferase activity"/>
    <property type="evidence" value="ECO:0007669"/>
    <property type="project" value="UniProtKB-KW"/>
</dbReference>